<evidence type="ECO:0000313" key="2">
    <source>
        <dbReference type="EMBL" id="SMB91860.1"/>
    </source>
</evidence>
<dbReference type="Pfam" id="PF00395">
    <property type="entry name" value="SLH"/>
    <property type="match status" value="2"/>
</dbReference>
<dbReference type="AlphaFoldDB" id="A0A1W1VF70"/>
<dbReference type="PANTHER" id="PTHR43308:SF5">
    <property type="entry name" value="S-LAYER PROTEIN _ PEPTIDOGLYCAN ENDO-BETA-N-ACETYLGLUCOSAMINIDASE"/>
    <property type="match status" value="1"/>
</dbReference>
<evidence type="ECO:0000259" key="1">
    <source>
        <dbReference type="PROSITE" id="PS51272"/>
    </source>
</evidence>
<feature type="domain" description="SLH" evidence="1">
    <location>
        <begin position="137"/>
        <end position="200"/>
    </location>
</feature>
<dbReference type="PROSITE" id="PS51272">
    <property type="entry name" value="SLH"/>
    <property type="match status" value="2"/>
</dbReference>
<sequence>MKKYTILVALSLLLVGAGNKTHYSDIENHWAKDYIEKMSDSKLLLGYTDGSFKPNNNILNVETYSIINRIFKFDNYTSEKINSNLDNHKNQWYYDELLAAESGGYVSFDKVFDSQPITRIEVCNILSSLYQLSSDEKTYFSDLDKLTQKEIGAVSSLAKDGIINGFGDNTFRPFANITRAELSKVLTLTMERYGVSLRKFDSSIYQTLSQKLENLSKIDASKLSSTDIQKLNYIIEQTSKGNYISNDEFKTWNDFLDKVLSGFPSTSNSNFENSNKNISLNIRVSDSKGNPISATVKINNKVFDGSRLSAGKYLIKVEAPGKKSYESFLEINSDQTLDIVLEDAKQSFLRLNLNSRYLSCNAGLEFKSGARVSVKIDVPNGMEVDYLIVNGTKKGVLSDEFTFIITQDTQIDVAFKPEENR</sequence>
<accession>A0A1W1VF70</accession>
<reference evidence="3" key="1">
    <citation type="submission" date="2017-04" db="EMBL/GenBank/DDBJ databases">
        <authorList>
            <person name="Varghese N."/>
            <person name="Submissions S."/>
        </authorList>
    </citation>
    <scope>NUCLEOTIDE SEQUENCE [LARGE SCALE GENOMIC DNA]</scope>
    <source>
        <strain evidence="3">DSM 20463</strain>
    </source>
</reference>
<evidence type="ECO:0000313" key="3">
    <source>
        <dbReference type="Proteomes" id="UP000192368"/>
    </source>
</evidence>
<dbReference type="STRING" id="573058.SAMN00017477_1857"/>
<gene>
    <name evidence="2" type="ORF">SAMN00017477_1857</name>
</gene>
<dbReference type="InterPro" id="IPR051465">
    <property type="entry name" value="Cell_Envelope_Struct_Comp"/>
</dbReference>
<keyword evidence="3" id="KW-1185">Reference proteome</keyword>
<organism evidence="2 3">
    <name type="scientific">Peptoniphilus asaccharolyticus DSM 20463</name>
    <dbReference type="NCBI Taxonomy" id="573058"/>
    <lineage>
        <taxon>Bacteria</taxon>
        <taxon>Bacillati</taxon>
        <taxon>Bacillota</taxon>
        <taxon>Tissierellia</taxon>
        <taxon>Tissierellales</taxon>
        <taxon>Peptoniphilaceae</taxon>
        <taxon>Peptoniphilus</taxon>
    </lineage>
</organism>
<name>A0A1W1VF70_PEPAS</name>
<dbReference type="PANTHER" id="PTHR43308">
    <property type="entry name" value="OUTER MEMBRANE PROTEIN ALPHA-RELATED"/>
    <property type="match status" value="1"/>
</dbReference>
<dbReference type="EMBL" id="FWWR01000013">
    <property type="protein sequence ID" value="SMB91860.1"/>
    <property type="molecule type" value="Genomic_DNA"/>
</dbReference>
<protein>
    <submittedName>
        <fullName evidence="2">Por secretion system C-terminal sorting domain-containing protein</fullName>
    </submittedName>
</protein>
<proteinExistence type="predicted"/>
<dbReference type="OrthoDB" id="5845122at2"/>
<feature type="domain" description="SLH" evidence="1">
    <location>
        <begin position="18"/>
        <end position="81"/>
    </location>
</feature>
<dbReference type="RefSeq" id="WP_084231387.1">
    <property type="nucleotide sequence ID" value="NZ_FWWR01000013.1"/>
</dbReference>
<dbReference type="Proteomes" id="UP000192368">
    <property type="component" value="Unassembled WGS sequence"/>
</dbReference>
<dbReference type="InterPro" id="IPR001119">
    <property type="entry name" value="SLH_dom"/>
</dbReference>